<dbReference type="InterPro" id="IPR011990">
    <property type="entry name" value="TPR-like_helical_dom_sf"/>
</dbReference>
<dbReference type="OMA" id="HPYFPEY"/>
<dbReference type="PATRIC" id="fig|83560.10.peg.122"/>
<dbReference type="Proteomes" id="UP000260363">
    <property type="component" value="Chromosome"/>
</dbReference>
<dbReference type="KEGG" id="cmx:DNC_00640"/>
<sequence length="823" mass="94854">MNIYKFIFGSCSWFLLGWGICLGAEEPLSFGHQCANVRKAMQDGKPLFPIFDAFIGRIVNESTSLSERDWETATWLICEYIRGSLKRGEQDLCSELVKPLFSSAIIPQKVKGRIRQSWQTLNPQGASLKDLVRALESCDDSSSQDHLLLSLYSMTLHSSYENKKAEILFSKDQKNYEEALSLCEELQESLETGQSAPPLAVYDVEKAFLKRIVLAMQWEKEKELEGAPSTKLLLEYCEAEECYVQAVEQLIKKIESGNLERTQEVDAVLFAHALSKLPWEESLGEHELEVLISGGKYLTSVYAQHAYFSLLEHYFKEARIREIARLLAFGKNVFIESHKKYPEYLFFLGKYWFCLGNFPNAEEAFSSVIQYADRLGVSLAEAYEYLGCLACYRDQYGSAKEYFLKAYKGWGREEAGVGLYLLAALEKNPALWKQTQEQVPLSLSYQKFVKWIGNNFFPSQGKERLSVLKVLENSSSLSEEEFYGHLLNDMISRYHRENSSGSPIKQLMYDQLDRRVRVRLTEVLTKTEDVILKRKLSLWRALYEGSFVSWSAENQNKTFFENTVLLCFLALSQNSSSAIQGIADAFSSATSLWQSSLRRVWGISHSSEDPLSKDYLLGITERPWGDQLYLLQYSLEQYFAADTQVLEYLTKFPELFPRSPLLPLVYYLQSRSEEAPIRKVSWLVKALESFTENSLSVKDMRAWAHLYYLIKIDLAETYLFLGKKLESRKLFEGIREDWENPHHPYAKLIDQSRIRVLLEMRWVTGLAHAYESLQENECRNALLVSHIEKRLFQTRSRQEYIGKMLSVTSSLCKELLVADSSWS</sequence>
<dbReference type="AlphaFoldDB" id="A0A069ZX63"/>
<protein>
    <submittedName>
        <fullName evidence="1">CHLTR phosphoprotein</fullName>
    </submittedName>
</protein>
<dbReference type="KEGG" id="cmm:NC80_00625"/>
<reference evidence="1 2" key="1">
    <citation type="submission" date="2014-02" db="EMBL/GenBank/DDBJ databases">
        <authorList>
            <person name="Chen C."/>
            <person name="Conrad T.A."/>
            <person name="Zhou Z."/>
            <person name="Lai Z."/>
            <person name="Zhong G."/>
        </authorList>
    </citation>
    <scope>NUCLEOTIDE SEQUENCE [LARGE SCALE GENOMIC DNA]</scope>
    <source>
        <strain evidence="1 2">Nigg3-28</strain>
    </source>
</reference>
<dbReference type="EMBL" id="CP007217">
    <property type="protein sequence ID" value="AJR10221.1"/>
    <property type="molecule type" value="Genomic_DNA"/>
</dbReference>
<dbReference type="SUPFAM" id="SSF48452">
    <property type="entry name" value="TPR-like"/>
    <property type="match status" value="1"/>
</dbReference>
<dbReference type="GeneID" id="1245654"/>
<dbReference type="KEGG" id="cmg:NC81_00640"/>
<evidence type="ECO:0000313" key="2">
    <source>
        <dbReference type="Proteomes" id="UP000260363"/>
    </source>
</evidence>
<name>A0A069ZX63_CHLMR</name>
<accession>A0A069ZX63</accession>
<gene>
    <name evidence="1" type="ORF">BD36_00675</name>
</gene>
<organism evidence="1 2">
    <name type="scientific">Chlamydia muridarum</name>
    <dbReference type="NCBI Taxonomy" id="83560"/>
    <lineage>
        <taxon>Bacteria</taxon>
        <taxon>Pseudomonadati</taxon>
        <taxon>Chlamydiota</taxon>
        <taxon>Chlamydiia</taxon>
        <taxon>Chlamydiales</taxon>
        <taxon>Chlamydiaceae</taxon>
        <taxon>Chlamydia/Chlamydophila group</taxon>
        <taxon>Chlamydia</taxon>
    </lineage>
</organism>
<proteinExistence type="predicted"/>
<dbReference type="Gene3D" id="1.25.40.10">
    <property type="entry name" value="Tetratricopeptide repeat domain"/>
    <property type="match status" value="1"/>
</dbReference>
<evidence type="ECO:0000313" key="1">
    <source>
        <dbReference type="EMBL" id="AJR10221.1"/>
    </source>
</evidence>
<dbReference type="RefSeq" id="WP_010229438.1">
    <property type="nucleotide sequence ID" value="NZ_CP007217.1"/>
</dbReference>